<evidence type="ECO:0000256" key="4">
    <source>
        <dbReference type="ARBA" id="ARBA00022729"/>
    </source>
</evidence>
<organism evidence="10 11">
    <name type="scientific">Candida verbasci</name>
    <dbReference type="NCBI Taxonomy" id="1227364"/>
    <lineage>
        <taxon>Eukaryota</taxon>
        <taxon>Fungi</taxon>
        <taxon>Dikarya</taxon>
        <taxon>Ascomycota</taxon>
        <taxon>Saccharomycotina</taxon>
        <taxon>Pichiomycetes</taxon>
        <taxon>Debaryomycetaceae</taxon>
        <taxon>Candida/Lodderomyces clade</taxon>
        <taxon>Candida</taxon>
    </lineage>
</organism>
<accession>A0A9W4TRH7</accession>
<evidence type="ECO:0000256" key="3">
    <source>
        <dbReference type="ARBA" id="ARBA00012780"/>
    </source>
</evidence>
<dbReference type="EMBL" id="CANTUO010000001">
    <property type="protein sequence ID" value="CAI5756353.1"/>
    <property type="molecule type" value="Genomic_DNA"/>
</dbReference>
<dbReference type="PANTHER" id="PTHR31737">
    <property type="entry name" value="PROTEIN TOS1"/>
    <property type="match status" value="1"/>
</dbReference>
<evidence type="ECO:0000256" key="6">
    <source>
        <dbReference type="ARBA" id="ARBA00023295"/>
    </source>
</evidence>
<dbReference type="GO" id="GO:0009277">
    <property type="term" value="C:fungal-type cell wall"/>
    <property type="evidence" value="ECO:0007669"/>
    <property type="project" value="TreeGrafter"/>
</dbReference>
<sequence length="377" mass="41383">MFILYIIGLVLAEVSVIQFNNLGYTGYYSEVSELNDIDSHSCSCQVSSDVVKFSGPNAPLNEEVSVHFRGPIILNRFASYVSDNFTFNENSGNWTRISYYDDQRQVAENVTFLTKAGEDSICLGRALTYADSDGVSKANKSTILGEDTLIGSNEEYAIFSNISCGESGLNNDCGVYRPDIPAYHGFYGTTKMFLFEFQMPNDTSGANISNYNMPAIWLLNAKIPRTSQYSQNVNCSCWRSGCGEFDIFEVMNTTEYLNLYSTLHDYQGTDDIENGLAEGYMERDLNNIMVGGVAFDSEGTVNVWLSKDTIFDSSISANVVNSWLGKIDDDAVTTSLSSISLAAPTGSSTGSSSKKSDGVIYQAGLWTQLLFGLICII</sequence>
<dbReference type="OrthoDB" id="118256at2759"/>
<dbReference type="GO" id="GO:0042973">
    <property type="term" value="F:glucan endo-1,3-beta-D-glucosidase activity"/>
    <property type="evidence" value="ECO:0007669"/>
    <property type="project" value="UniProtKB-EC"/>
</dbReference>
<dbReference type="AlphaFoldDB" id="A0A9W4TRH7"/>
<evidence type="ECO:0000313" key="10">
    <source>
        <dbReference type="EMBL" id="CAI5756353.1"/>
    </source>
</evidence>
<keyword evidence="11" id="KW-1185">Reference proteome</keyword>
<evidence type="ECO:0000256" key="7">
    <source>
        <dbReference type="ARBA" id="ARBA00023316"/>
    </source>
</evidence>
<reference evidence="10" key="1">
    <citation type="submission" date="2022-12" db="EMBL/GenBank/DDBJ databases">
        <authorList>
            <person name="Brejova B."/>
        </authorList>
    </citation>
    <scope>NUCLEOTIDE SEQUENCE</scope>
</reference>
<feature type="domain" description="Cell wall protein YJL171C/Tos1 C-terminal" evidence="8">
    <location>
        <begin position="92"/>
        <end position="323"/>
    </location>
</feature>
<protein>
    <recommendedName>
        <fullName evidence="3">glucan endo-1,3-beta-D-glucosidase</fullName>
        <ecNumber evidence="3">3.2.1.39</ecNumber>
    </recommendedName>
</protein>
<dbReference type="EC" id="3.2.1.39" evidence="3"/>
<dbReference type="Proteomes" id="UP001152885">
    <property type="component" value="Unassembled WGS sequence"/>
</dbReference>
<dbReference type="Pfam" id="PF10287">
    <property type="entry name" value="YJL171C_Tos1_C"/>
    <property type="match status" value="1"/>
</dbReference>
<evidence type="ECO:0000256" key="2">
    <source>
        <dbReference type="ARBA" id="ARBA00006055"/>
    </source>
</evidence>
<name>A0A9W4TRH7_9ASCO</name>
<dbReference type="InterPro" id="IPR018805">
    <property type="entry name" value="YJL171C/Tos1_C"/>
</dbReference>
<comment type="similarity">
    <text evidence="2">Belongs to the PGA52 family.</text>
</comment>
<evidence type="ECO:0000256" key="5">
    <source>
        <dbReference type="ARBA" id="ARBA00022801"/>
    </source>
</evidence>
<evidence type="ECO:0000259" key="9">
    <source>
        <dbReference type="Pfam" id="PF10290"/>
    </source>
</evidence>
<dbReference type="InterPro" id="IPR018807">
    <property type="entry name" value="YJL171C/Tos1_N"/>
</dbReference>
<evidence type="ECO:0000256" key="1">
    <source>
        <dbReference type="ARBA" id="ARBA00000382"/>
    </source>
</evidence>
<evidence type="ECO:0000259" key="8">
    <source>
        <dbReference type="Pfam" id="PF10287"/>
    </source>
</evidence>
<dbReference type="GO" id="GO:0071555">
    <property type="term" value="P:cell wall organization"/>
    <property type="evidence" value="ECO:0007669"/>
    <property type="project" value="UniProtKB-KW"/>
</dbReference>
<dbReference type="Pfam" id="PF10290">
    <property type="entry name" value="YJL171C_Tos1_N"/>
    <property type="match status" value="1"/>
</dbReference>
<keyword evidence="6" id="KW-0326">Glycosidase</keyword>
<feature type="domain" description="Cell wall protein YJL171C/Tos1 N-terminal" evidence="9">
    <location>
        <begin position="16"/>
        <end position="81"/>
    </location>
</feature>
<dbReference type="PANTHER" id="PTHR31737:SF3">
    <property type="entry name" value="CELL WALL PROTEIN YJL171C"/>
    <property type="match status" value="1"/>
</dbReference>
<keyword evidence="4" id="KW-0732">Signal</keyword>
<keyword evidence="7" id="KW-0961">Cell wall biogenesis/degradation</keyword>
<evidence type="ECO:0000313" key="11">
    <source>
        <dbReference type="Proteomes" id="UP001152885"/>
    </source>
</evidence>
<comment type="catalytic activity">
    <reaction evidence="1">
        <text>Hydrolysis of (1-&gt;3)-beta-D-glucosidic linkages in (1-&gt;3)-beta-D-glucans.</text>
        <dbReference type="EC" id="3.2.1.39"/>
    </reaction>
</comment>
<gene>
    <name evidence="10" type="ORF">CANVERA_P0869</name>
</gene>
<comment type="caution">
    <text evidence="10">The sequence shown here is derived from an EMBL/GenBank/DDBJ whole genome shotgun (WGS) entry which is preliminary data.</text>
</comment>
<proteinExistence type="inferred from homology"/>
<keyword evidence="5" id="KW-0378">Hydrolase</keyword>